<dbReference type="InterPro" id="IPR024264">
    <property type="entry name" value="DUF3786"/>
</dbReference>
<protein>
    <submittedName>
        <fullName evidence="2">DUF3786 domain-containing protein</fullName>
    </submittedName>
</protein>
<name>A0A832AA18_9CREN</name>
<dbReference type="EMBL" id="DTAU01000045">
    <property type="protein sequence ID" value="HFQ78557.1"/>
    <property type="molecule type" value="Genomic_DNA"/>
</dbReference>
<dbReference type="AlphaFoldDB" id="A0A832AA18"/>
<comment type="caution">
    <text evidence="2">The sequence shown here is derived from an EMBL/GenBank/DDBJ whole genome shotgun (WGS) entry which is preliminary data.</text>
</comment>
<sequence length="218" mass="25266">MSLGVSAWWKEVWSWDRVKQAISTLPGRLGFEKDRELRFFRLRVDVESGEVYDEILARFLSERERYGLYFILYRYSQTDKEIEEIGEYVTLSQICPALHCPMVKQNMNAFEKVFGYKQGLLYKAAEAFGYEKIDIGDEAVKIYILPKVPIVISVWLGEEEIPPSVSILYDKSVTHYLDCEASSIMAGVTLTRLIISSVKNLNVYVQGVEYSYRYQCSE</sequence>
<accession>A0A832AA18</accession>
<evidence type="ECO:0000313" key="2">
    <source>
        <dbReference type="EMBL" id="HFQ78557.1"/>
    </source>
</evidence>
<evidence type="ECO:0000259" key="1">
    <source>
        <dbReference type="Pfam" id="PF12654"/>
    </source>
</evidence>
<proteinExistence type="predicted"/>
<organism evidence="2">
    <name type="scientific">Ignisphaera aggregans</name>
    <dbReference type="NCBI Taxonomy" id="334771"/>
    <lineage>
        <taxon>Archaea</taxon>
        <taxon>Thermoproteota</taxon>
        <taxon>Thermoprotei</taxon>
        <taxon>Desulfurococcales</taxon>
        <taxon>Desulfurococcaceae</taxon>
        <taxon>Ignisphaera</taxon>
    </lineage>
</organism>
<gene>
    <name evidence="2" type="ORF">ENT99_02490</name>
</gene>
<reference evidence="2" key="1">
    <citation type="journal article" date="2020" name="mSystems">
        <title>Genome- and Community-Level Interaction Insights into Carbon Utilization and Element Cycling Functions of Hydrothermarchaeota in Hydrothermal Sediment.</title>
        <authorList>
            <person name="Zhou Z."/>
            <person name="Liu Y."/>
            <person name="Xu W."/>
            <person name="Pan J."/>
            <person name="Luo Z.H."/>
            <person name="Li M."/>
        </authorList>
    </citation>
    <scope>NUCLEOTIDE SEQUENCE</scope>
    <source>
        <strain evidence="2">SpSt-629</strain>
    </source>
</reference>
<dbReference type="Pfam" id="PF12654">
    <property type="entry name" value="DUF3786"/>
    <property type="match status" value="1"/>
</dbReference>
<feature type="domain" description="DUF3786" evidence="1">
    <location>
        <begin position="39"/>
        <end position="190"/>
    </location>
</feature>